<proteinExistence type="predicted"/>
<keyword evidence="2" id="KW-1185">Reference proteome</keyword>
<protein>
    <submittedName>
        <fullName evidence="1">Uncharacterized protein</fullName>
    </submittedName>
</protein>
<gene>
    <name evidence="1" type="ORF">CRENBAI_019567</name>
</gene>
<comment type="caution">
    <text evidence="1">The sequence shown here is derived from an EMBL/GenBank/DDBJ whole genome shotgun (WGS) entry which is preliminary data.</text>
</comment>
<evidence type="ECO:0000313" key="1">
    <source>
        <dbReference type="EMBL" id="KAK5623118.1"/>
    </source>
</evidence>
<evidence type="ECO:0000313" key="2">
    <source>
        <dbReference type="Proteomes" id="UP001311232"/>
    </source>
</evidence>
<name>A0AAV9SPT4_9TELE</name>
<sequence>MDLFEFLSQEAEKDLQNSVRLPEPQLLYEGSRLAIPHPKTGPLRLCSSPSFQQDAMVMPTPSCAASFPMPQPQHLSPSCHSCGICVFLSPQSTPSWDGFHAFICHGDLSWNTGVQPTSYLQSAADETASCLQTIAEEPDLCDKSLALAI</sequence>
<dbReference type="EMBL" id="JAHHUM010000050">
    <property type="protein sequence ID" value="KAK5623118.1"/>
    <property type="molecule type" value="Genomic_DNA"/>
</dbReference>
<organism evidence="1 2">
    <name type="scientific">Crenichthys baileyi</name>
    <name type="common">White River springfish</name>
    <dbReference type="NCBI Taxonomy" id="28760"/>
    <lineage>
        <taxon>Eukaryota</taxon>
        <taxon>Metazoa</taxon>
        <taxon>Chordata</taxon>
        <taxon>Craniata</taxon>
        <taxon>Vertebrata</taxon>
        <taxon>Euteleostomi</taxon>
        <taxon>Actinopterygii</taxon>
        <taxon>Neopterygii</taxon>
        <taxon>Teleostei</taxon>
        <taxon>Neoteleostei</taxon>
        <taxon>Acanthomorphata</taxon>
        <taxon>Ovalentaria</taxon>
        <taxon>Atherinomorphae</taxon>
        <taxon>Cyprinodontiformes</taxon>
        <taxon>Goodeidae</taxon>
        <taxon>Crenichthys</taxon>
    </lineage>
</organism>
<dbReference type="AlphaFoldDB" id="A0AAV9SPT4"/>
<reference evidence="1 2" key="1">
    <citation type="submission" date="2021-06" db="EMBL/GenBank/DDBJ databases">
        <authorList>
            <person name="Palmer J.M."/>
        </authorList>
    </citation>
    <scope>NUCLEOTIDE SEQUENCE [LARGE SCALE GENOMIC DNA]</scope>
    <source>
        <strain evidence="1 2">MEX-2019</strain>
        <tissue evidence="1">Muscle</tissue>
    </source>
</reference>
<feature type="non-terminal residue" evidence="1">
    <location>
        <position position="149"/>
    </location>
</feature>
<dbReference type="Proteomes" id="UP001311232">
    <property type="component" value="Unassembled WGS sequence"/>
</dbReference>
<accession>A0AAV9SPT4</accession>